<dbReference type="AlphaFoldDB" id="Q20AJ4"/>
<organism evidence="1">
    <name type="scientific">Ictalurus punctatus</name>
    <name type="common">Channel catfish</name>
    <name type="synonym">Silurus punctatus</name>
    <dbReference type="NCBI Taxonomy" id="7998"/>
    <lineage>
        <taxon>Eukaryota</taxon>
        <taxon>Metazoa</taxon>
        <taxon>Chordata</taxon>
        <taxon>Craniata</taxon>
        <taxon>Vertebrata</taxon>
        <taxon>Euteleostomi</taxon>
        <taxon>Actinopterygii</taxon>
        <taxon>Neopterygii</taxon>
        <taxon>Teleostei</taxon>
        <taxon>Ostariophysi</taxon>
        <taxon>Siluriformes</taxon>
        <taxon>Ictaluridae</taxon>
        <taxon>Ictalurus</taxon>
    </lineage>
</organism>
<reference evidence="1" key="1">
    <citation type="submission" date="2006-02" db="EMBL/GenBank/DDBJ databases">
        <title>Channel catfish gene expression after Edwardsiella ictaluri infection.</title>
        <authorList>
            <person name="Yeh H.-Y."/>
            <person name="Klesius P.H."/>
        </authorList>
    </citation>
    <scope>NUCLEOTIDE SEQUENCE</scope>
    <source>
        <tissue evidence="1">Ovary</tissue>
    </source>
</reference>
<evidence type="ECO:0000313" key="1">
    <source>
        <dbReference type="EMBL" id="ABD77539.1"/>
    </source>
</evidence>
<feature type="non-terminal residue" evidence="1">
    <location>
        <position position="58"/>
    </location>
</feature>
<proteinExistence type="evidence at transcript level"/>
<accession>Q20AJ4</accession>
<name>Q20AJ4_ICTPU</name>
<sequence length="58" mass="6508">PPQQEGAADHCVNNPVRTQLKRSRILHMALRNSDPSKQDGKDEIFLLRAIKIAFVVAL</sequence>
<dbReference type="EMBL" id="DQ399038">
    <property type="protein sequence ID" value="ABD77539.1"/>
    <property type="molecule type" value="mRNA"/>
</dbReference>
<protein>
    <submittedName>
        <fullName evidence="1">Uncharacterized protein</fullName>
    </submittedName>
</protein>
<feature type="non-terminal residue" evidence="1">
    <location>
        <position position="1"/>
    </location>
</feature>